<keyword evidence="1" id="KW-0304">Gas vesicle</keyword>
<dbReference type="GO" id="GO:0005198">
    <property type="term" value="F:structural molecule activity"/>
    <property type="evidence" value="ECO:0007669"/>
    <property type="project" value="InterPro"/>
</dbReference>
<accession>M4Z3R6</accession>
<dbReference type="OrthoDB" id="9887536at2"/>
<sequence>MTYRADLDYLEPAASSEGSLLELLDHLLDRGVLLWGELRISVADVELIEVGLKLMLASARTADRWRQTTTQRASIAPGDCP</sequence>
<comment type="subcellular location">
    <subcellularLocation>
        <location evidence="2">Gas vesicle</location>
    </subcellularLocation>
</comment>
<dbReference type="GO" id="GO:0031411">
    <property type="term" value="C:gas vesicle"/>
    <property type="evidence" value="ECO:0007669"/>
    <property type="project" value="UniProtKB-SubCell"/>
</dbReference>
<name>M4Z3R6_9BRAD</name>
<keyword evidence="4" id="KW-1185">Reference proteome</keyword>
<dbReference type="InterPro" id="IPR018493">
    <property type="entry name" value="GvpA-like_CS"/>
</dbReference>
<evidence type="ECO:0000313" key="3">
    <source>
        <dbReference type="EMBL" id="BAM87507.1"/>
    </source>
</evidence>
<dbReference type="Proteomes" id="UP000011841">
    <property type="component" value="Chromosome"/>
</dbReference>
<dbReference type="PATRIC" id="fig|1245469.3.peg.1536"/>
<dbReference type="STRING" id="1245469.S58_14990"/>
<gene>
    <name evidence="3" type="primary">GvpJ</name>
    <name evidence="3" type="ORF">S58_14990</name>
</gene>
<dbReference type="GeneID" id="301815439"/>
<dbReference type="KEGG" id="aol:S58_14990"/>
<evidence type="ECO:0000313" key="4">
    <source>
        <dbReference type="Proteomes" id="UP000011841"/>
    </source>
</evidence>
<organism evidence="3 4">
    <name type="scientific">Bradyrhizobium oligotrophicum S58</name>
    <dbReference type="NCBI Taxonomy" id="1245469"/>
    <lineage>
        <taxon>Bacteria</taxon>
        <taxon>Pseudomonadati</taxon>
        <taxon>Pseudomonadota</taxon>
        <taxon>Alphaproteobacteria</taxon>
        <taxon>Hyphomicrobiales</taxon>
        <taxon>Nitrobacteraceae</taxon>
        <taxon>Bradyrhizobium</taxon>
    </lineage>
</organism>
<dbReference type="HOGENOM" id="CLU_2567105_0_0_5"/>
<reference evidence="3 4" key="1">
    <citation type="journal article" date="2013" name="Appl. Environ. Microbiol.">
        <title>Genome analysis suggests that the soil oligotrophic bacterium Agromonas oligotrophica (Bradyrhizobium oligotrophicum) is a nitrogen-fixing symbiont of Aeschynomene indica.</title>
        <authorList>
            <person name="Okubo T."/>
            <person name="Fukushima S."/>
            <person name="Itakura M."/>
            <person name="Oshima K."/>
            <person name="Longtonglang A."/>
            <person name="Teaumroong N."/>
            <person name="Mitsui H."/>
            <person name="Hattori M."/>
            <person name="Hattori R."/>
            <person name="Hattori T."/>
            <person name="Minamisawa K."/>
        </authorList>
    </citation>
    <scope>NUCLEOTIDE SEQUENCE [LARGE SCALE GENOMIC DNA]</scope>
    <source>
        <strain evidence="3 4">S58</strain>
    </source>
</reference>
<evidence type="ECO:0000256" key="1">
    <source>
        <dbReference type="ARBA" id="ARBA00022987"/>
    </source>
</evidence>
<dbReference type="PROSITE" id="PS00234">
    <property type="entry name" value="GAS_VESICLE_A_1"/>
    <property type="match status" value="1"/>
</dbReference>
<proteinExistence type="predicted"/>
<protein>
    <submittedName>
        <fullName evidence="3">Gas vesicle protein GvpJ 2</fullName>
    </submittedName>
</protein>
<dbReference type="GO" id="GO:0012506">
    <property type="term" value="C:vesicle membrane"/>
    <property type="evidence" value="ECO:0007669"/>
    <property type="project" value="InterPro"/>
</dbReference>
<dbReference type="InterPro" id="IPR000638">
    <property type="entry name" value="Gas-vesicle_GvpA-like"/>
</dbReference>
<dbReference type="AlphaFoldDB" id="M4Z3R6"/>
<evidence type="ECO:0000256" key="2">
    <source>
        <dbReference type="ARBA" id="ARBA00035108"/>
    </source>
</evidence>
<dbReference type="EMBL" id="AP012603">
    <property type="protein sequence ID" value="BAM87507.1"/>
    <property type="molecule type" value="Genomic_DNA"/>
</dbReference>
<dbReference type="Pfam" id="PF00741">
    <property type="entry name" value="Gas_vesicle"/>
    <property type="match status" value="1"/>
</dbReference>
<dbReference type="RefSeq" id="WP_015664638.1">
    <property type="nucleotide sequence ID" value="NC_020453.1"/>
</dbReference>